<organism evidence="2">
    <name type="scientific">Cacopsylla melanoneura</name>
    <dbReference type="NCBI Taxonomy" id="428564"/>
    <lineage>
        <taxon>Eukaryota</taxon>
        <taxon>Metazoa</taxon>
        <taxon>Ecdysozoa</taxon>
        <taxon>Arthropoda</taxon>
        <taxon>Hexapoda</taxon>
        <taxon>Insecta</taxon>
        <taxon>Pterygota</taxon>
        <taxon>Neoptera</taxon>
        <taxon>Paraneoptera</taxon>
        <taxon>Hemiptera</taxon>
        <taxon>Sternorrhyncha</taxon>
        <taxon>Psylloidea</taxon>
        <taxon>Psyllidae</taxon>
        <taxon>Psyllinae</taxon>
        <taxon>Cacopsylla</taxon>
    </lineage>
</organism>
<dbReference type="AlphaFoldDB" id="A0A8D8TBK0"/>
<feature type="signal peptide" evidence="1">
    <location>
        <begin position="1"/>
        <end position="17"/>
    </location>
</feature>
<evidence type="ECO:0000313" key="2">
    <source>
        <dbReference type="EMBL" id="CAG6683002.1"/>
    </source>
</evidence>
<reference evidence="2" key="1">
    <citation type="submission" date="2021-05" db="EMBL/GenBank/DDBJ databases">
        <authorList>
            <person name="Alioto T."/>
            <person name="Alioto T."/>
            <person name="Gomez Garrido J."/>
        </authorList>
    </citation>
    <scope>NUCLEOTIDE SEQUENCE</scope>
</reference>
<dbReference type="EMBL" id="HBUF01261430">
    <property type="protein sequence ID" value="CAG6683002.1"/>
    <property type="molecule type" value="Transcribed_RNA"/>
</dbReference>
<protein>
    <submittedName>
        <fullName evidence="2">Uncharacterized protein</fullName>
    </submittedName>
</protein>
<keyword evidence="1" id="KW-0732">Signal</keyword>
<feature type="chain" id="PRO_5034043783" evidence="1">
    <location>
        <begin position="18"/>
        <end position="137"/>
    </location>
</feature>
<evidence type="ECO:0000256" key="1">
    <source>
        <dbReference type="SAM" id="SignalP"/>
    </source>
</evidence>
<name>A0A8D8TBK0_9HEMI</name>
<proteinExistence type="predicted"/>
<accession>A0A8D8TBK0</accession>
<sequence length="137" mass="15546">MGLGWLCSLTLLTNTSWNIFKAAVQFLLEHFHRSGPSFRTLSNPNLYPWYTSNRFRRVPVINSSSENEQTLLNSGLGVGVHTAHNSNGNRETVIYTLSTNYFIFCFFVCSNCSVLLTRLPLISRLLTLILRAFLRVG</sequence>